<keyword evidence="7" id="KW-0804">Transcription</keyword>
<dbReference type="OrthoDB" id="654211at2759"/>
<dbReference type="FunFam" id="3.30.160.60:FF:000340">
    <property type="entry name" value="zinc finger protein 473 isoform X1"/>
    <property type="match status" value="1"/>
</dbReference>
<dbReference type="SUPFAM" id="SSF57667">
    <property type="entry name" value="beta-beta-alpha zinc fingers"/>
    <property type="match status" value="2"/>
</dbReference>
<evidence type="ECO:0000256" key="5">
    <source>
        <dbReference type="ARBA" id="ARBA00022833"/>
    </source>
</evidence>
<dbReference type="GO" id="GO:0008270">
    <property type="term" value="F:zinc ion binding"/>
    <property type="evidence" value="ECO:0007669"/>
    <property type="project" value="UniProtKB-KW"/>
</dbReference>
<sequence>MNEPIFIDFNLLCPCGKKFDNIEKRNNHQKCHDPNKLYVCKNPGCYRGYQTQGTLNRHQKKCQLEEKEFKCLTCGKEFKYKSSLTIHNRRHEKIYSVKCNQRGCKKTFTNLALRNYHIKKAHIMILKANQNGEENQKAIQCDHKDCGKKFDTIRLWEIHHNRYSKYCAAQKHKLRSKLGKTKTKLKQMRKQNLMLKKILLKSGQNYEKELKKMQSDKFDMQNIDQIFRDDDSPVNFDFQPSSISLNDSQKPMRGLQRYNQQRQQQKIQGNNNMLSLCHFESRNSSNTS</sequence>
<evidence type="ECO:0000256" key="4">
    <source>
        <dbReference type="ARBA" id="ARBA00022771"/>
    </source>
</evidence>
<evidence type="ECO:0000256" key="6">
    <source>
        <dbReference type="ARBA" id="ARBA00023015"/>
    </source>
</evidence>
<dbReference type="InterPro" id="IPR036236">
    <property type="entry name" value="Znf_C2H2_sf"/>
</dbReference>
<keyword evidence="3" id="KW-0677">Repeat</keyword>
<keyword evidence="6" id="KW-0805">Transcription regulation</keyword>
<keyword evidence="2" id="KW-0479">Metal-binding</keyword>
<dbReference type="AlphaFoldDB" id="A0A078AEC3"/>
<evidence type="ECO:0000256" key="9">
    <source>
        <dbReference type="PROSITE-ProRule" id="PRU00042"/>
    </source>
</evidence>
<dbReference type="GO" id="GO:0006357">
    <property type="term" value="P:regulation of transcription by RNA polymerase II"/>
    <property type="evidence" value="ECO:0007669"/>
    <property type="project" value="TreeGrafter"/>
</dbReference>
<dbReference type="InterPro" id="IPR051061">
    <property type="entry name" value="Zinc_finger_trans_reg"/>
</dbReference>
<dbReference type="InterPro" id="IPR013087">
    <property type="entry name" value="Znf_C2H2_type"/>
</dbReference>
<evidence type="ECO:0000256" key="7">
    <source>
        <dbReference type="ARBA" id="ARBA00023163"/>
    </source>
</evidence>
<dbReference type="SMART" id="SM00355">
    <property type="entry name" value="ZnF_C2H2"/>
    <property type="match status" value="5"/>
</dbReference>
<dbReference type="InParanoid" id="A0A078AEC3"/>
<evidence type="ECO:0000256" key="2">
    <source>
        <dbReference type="ARBA" id="ARBA00022723"/>
    </source>
</evidence>
<dbReference type="Gene3D" id="3.30.160.60">
    <property type="entry name" value="Classic Zinc Finger"/>
    <property type="match status" value="2"/>
</dbReference>
<keyword evidence="8" id="KW-0539">Nucleus</keyword>
<keyword evidence="4 9" id="KW-0863">Zinc-finger</keyword>
<dbReference type="EMBL" id="CCKQ01008724">
    <property type="protein sequence ID" value="CDW80186.1"/>
    <property type="molecule type" value="Genomic_DNA"/>
</dbReference>
<accession>A0A078AEC3</accession>
<evidence type="ECO:0000256" key="3">
    <source>
        <dbReference type="ARBA" id="ARBA00022737"/>
    </source>
</evidence>
<dbReference type="PROSITE" id="PS00028">
    <property type="entry name" value="ZINC_FINGER_C2H2_1"/>
    <property type="match status" value="2"/>
</dbReference>
<gene>
    <name evidence="11" type="primary">Contig2231.g2397</name>
    <name evidence="11" type="ORF">STYLEM_9182</name>
</gene>
<feature type="domain" description="C2H2-type" evidence="10">
    <location>
        <begin position="38"/>
        <end position="68"/>
    </location>
</feature>
<organism evidence="11 12">
    <name type="scientific">Stylonychia lemnae</name>
    <name type="common">Ciliate</name>
    <dbReference type="NCBI Taxonomy" id="5949"/>
    <lineage>
        <taxon>Eukaryota</taxon>
        <taxon>Sar</taxon>
        <taxon>Alveolata</taxon>
        <taxon>Ciliophora</taxon>
        <taxon>Intramacronucleata</taxon>
        <taxon>Spirotrichea</taxon>
        <taxon>Stichotrichia</taxon>
        <taxon>Sporadotrichida</taxon>
        <taxon>Oxytrichidae</taxon>
        <taxon>Stylonychinae</taxon>
        <taxon>Stylonychia</taxon>
    </lineage>
</organism>
<evidence type="ECO:0000256" key="1">
    <source>
        <dbReference type="ARBA" id="ARBA00004123"/>
    </source>
</evidence>
<dbReference type="Proteomes" id="UP000039865">
    <property type="component" value="Unassembled WGS sequence"/>
</dbReference>
<protein>
    <submittedName>
        <fullName evidence="11">Zinc finger protein 175</fullName>
    </submittedName>
</protein>
<keyword evidence="12" id="KW-1185">Reference proteome</keyword>
<evidence type="ECO:0000256" key="8">
    <source>
        <dbReference type="ARBA" id="ARBA00023242"/>
    </source>
</evidence>
<evidence type="ECO:0000313" key="11">
    <source>
        <dbReference type="EMBL" id="CDW80186.1"/>
    </source>
</evidence>
<comment type="subcellular location">
    <subcellularLocation>
        <location evidence="1">Nucleus</location>
    </subcellularLocation>
</comment>
<dbReference type="PANTHER" id="PTHR46179">
    <property type="entry name" value="ZINC FINGER PROTEIN"/>
    <property type="match status" value="1"/>
</dbReference>
<proteinExistence type="predicted"/>
<evidence type="ECO:0000259" key="10">
    <source>
        <dbReference type="PROSITE" id="PS50157"/>
    </source>
</evidence>
<reference evidence="11 12" key="1">
    <citation type="submission" date="2014-06" db="EMBL/GenBank/DDBJ databases">
        <authorList>
            <person name="Swart Estienne"/>
        </authorList>
    </citation>
    <scope>NUCLEOTIDE SEQUENCE [LARGE SCALE GENOMIC DNA]</scope>
    <source>
        <strain evidence="11 12">130c</strain>
    </source>
</reference>
<dbReference type="PROSITE" id="PS50157">
    <property type="entry name" value="ZINC_FINGER_C2H2_2"/>
    <property type="match status" value="2"/>
</dbReference>
<dbReference type="Pfam" id="PF00096">
    <property type="entry name" value="zf-C2H2"/>
    <property type="match status" value="1"/>
</dbReference>
<feature type="domain" description="C2H2-type" evidence="10">
    <location>
        <begin position="69"/>
        <end position="91"/>
    </location>
</feature>
<keyword evidence="5" id="KW-0862">Zinc</keyword>
<name>A0A078AEC3_STYLE</name>
<dbReference type="GO" id="GO:0005634">
    <property type="term" value="C:nucleus"/>
    <property type="evidence" value="ECO:0007669"/>
    <property type="project" value="UniProtKB-SubCell"/>
</dbReference>
<evidence type="ECO:0000313" key="12">
    <source>
        <dbReference type="Proteomes" id="UP000039865"/>
    </source>
</evidence>
<dbReference type="PANTHER" id="PTHR46179:SF13">
    <property type="entry name" value="C2H2-TYPE DOMAIN-CONTAINING PROTEIN"/>
    <property type="match status" value="1"/>
</dbReference>